<feature type="binding site" evidence="7">
    <location>
        <position position="15"/>
    </location>
    <ligand>
        <name>substrate</name>
    </ligand>
</feature>
<dbReference type="PANTHER" id="PTHR42795:SF1">
    <property type="entry name" value="ALANINE DEHYDROGENASE"/>
    <property type="match status" value="1"/>
</dbReference>
<feature type="binding site" evidence="8">
    <location>
        <begin position="298"/>
        <end position="301"/>
    </location>
    <ligand>
        <name>NAD(+)</name>
        <dbReference type="ChEBI" id="CHEBI:57540"/>
    </ligand>
</feature>
<dbReference type="STRING" id="321339.SAMN05444340_10791"/>
<evidence type="ECO:0000313" key="11">
    <source>
        <dbReference type="EMBL" id="SDY40306.1"/>
    </source>
</evidence>
<feature type="active site" description="Proton donor/acceptor" evidence="6">
    <location>
        <position position="270"/>
    </location>
</feature>
<dbReference type="FunFam" id="3.40.50.720:FF:000049">
    <property type="entry name" value="Alanine dehydrogenase"/>
    <property type="match status" value="1"/>
</dbReference>
<dbReference type="GO" id="GO:0005886">
    <property type="term" value="C:plasma membrane"/>
    <property type="evidence" value="ECO:0007669"/>
    <property type="project" value="TreeGrafter"/>
</dbReference>
<organism evidence="11 12">
    <name type="scientific">Citreimonas salinaria</name>
    <dbReference type="NCBI Taxonomy" id="321339"/>
    <lineage>
        <taxon>Bacteria</taxon>
        <taxon>Pseudomonadati</taxon>
        <taxon>Pseudomonadota</taxon>
        <taxon>Alphaproteobacteria</taxon>
        <taxon>Rhodobacterales</taxon>
        <taxon>Roseobacteraceae</taxon>
        <taxon>Citreimonas</taxon>
    </lineage>
</organism>
<dbReference type="InterPro" id="IPR036291">
    <property type="entry name" value="NAD(P)-bd_dom_sf"/>
</dbReference>
<keyword evidence="8" id="KW-0547">Nucleotide-binding</keyword>
<dbReference type="SMART" id="SM01002">
    <property type="entry name" value="AlaDh_PNT_C"/>
    <property type="match status" value="1"/>
</dbReference>
<accession>A0A1H3JK65</accession>
<feature type="binding site" evidence="8">
    <location>
        <position position="203"/>
    </location>
    <ligand>
        <name>NAD(+)</name>
        <dbReference type="ChEBI" id="CHEBI:57540"/>
    </ligand>
</feature>
<reference evidence="11 12" key="1">
    <citation type="submission" date="2016-10" db="EMBL/GenBank/DDBJ databases">
        <authorList>
            <person name="de Groot N.N."/>
        </authorList>
    </citation>
    <scope>NUCLEOTIDE SEQUENCE [LARGE SCALE GENOMIC DNA]</scope>
    <source>
        <strain evidence="11 12">DSM 26880</strain>
    </source>
</reference>
<keyword evidence="3 5" id="KW-0560">Oxidoreductase</keyword>
<proteinExistence type="inferred from homology"/>
<sequence length="373" mass="38666">MKIGCPTEIKPQEFRVGLTPNAAREATGHGHAVVVQRGAGTGAGFADADYEAAGAAIVDTAEEVFDTADMIVKVKEPQAAERAMLREGQILFTYLHLAPDPVQTRELMHSGATCIAYETVTDDRGGLPLLAPMSEVAGRLAPQMGAWTLQKANGGRGVLMGGVPGVGPARVLVVGGGVVGTHAARIAAGMGADVTVLDRSLPRLRYLDDVFGGTFGTGYSSAGLLSEHLEQADMVIGAVLIPGAEAPKLVSRADLSRMKPGAALVDVAIDQGGCFETSKATTHADPVYDVDGIMHYCVANMPGAVARTSTIALGNATMPFMLALADKGWRQACADDPHLLAGLNVHAGRLTYYAVGRAQGIDVTSPQVAVKAE</sequence>
<evidence type="ECO:0000256" key="2">
    <source>
        <dbReference type="ARBA" id="ARBA00012897"/>
    </source>
</evidence>
<dbReference type="SUPFAM" id="SSF52283">
    <property type="entry name" value="Formate/glycerate dehydrogenase catalytic domain-like"/>
    <property type="match status" value="1"/>
</dbReference>
<feature type="active site" description="Proton donor/acceptor" evidence="6">
    <location>
        <position position="96"/>
    </location>
</feature>
<comment type="catalytic activity">
    <reaction evidence="5">
        <text>L-alanine + NAD(+) + H2O = pyruvate + NH4(+) + NADH + H(+)</text>
        <dbReference type="Rhea" id="RHEA:18405"/>
        <dbReference type="ChEBI" id="CHEBI:15361"/>
        <dbReference type="ChEBI" id="CHEBI:15377"/>
        <dbReference type="ChEBI" id="CHEBI:15378"/>
        <dbReference type="ChEBI" id="CHEBI:28938"/>
        <dbReference type="ChEBI" id="CHEBI:57540"/>
        <dbReference type="ChEBI" id="CHEBI:57945"/>
        <dbReference type="ChEBI" id="CHEBI:57972"/>
        <dbReference type="EC" id="1.4.1.1"/>
    </reaction>
</comment>
<feature type="binding site" evidence="8">
    <location>
        <position position="220"/>
    </location>
    <ligand>
        <name>NAD(+)</name>
        <dbReference type="ChEBI" id="CHEBI:57540"/>
    </ligand>
</feature>
<feature type="binding site" evidence="8">
    <location>
        <position position="198"/>
    </location>
    <ligand>
        <name>NAD(+)</name>
        <dbReference type="ChEBI" id="CHEBI:57540"/>
    </ligand>
</feature>
<dbReference type="AlphaFoldDB" id="A0A1H3JK65"/>
<dbReference type="NCBIfam" id="TIGR00518">
    <property type="entry name" value="alaDH"/>
    <property type="match status" value="1"/>
</dbReference>
<dbReference type="Pfam" id="PF05222">
    <property type="entry name" value="AlaDh_PNT_N"/>
    <property type="match status" value="1"/>
</dbReference>
<dbReference type="EC" id="1.4.1.1" evidence="2 5"/>
<evidence type="ECO:0000256" key="7">
    <source>
        <dbReference type="PIRSR" id="PIRSR000183-2"/>
    </source>
</evidence>
<feature type="binding site" evidence="8">
    <location>
        <begin position="267"/>
        <end position="270"/>
    </location>
    <ligand>
        <name>NAD(+)</name>
        <dbReference type="ChEBI" id="CHEBI:57540"/>
    </ligand>
</feature>
<feature type="binding site" evidence="7">
    <location>
        <position position="75"/>
    </location>
    <ligand>
        <name>substrate</name>
    </ligand>
</feature>
<evidence type="ECO:0000259" key="9">
    <source>
        <dbReference type="SMART" id="SM01002"/>
    </source>
</evidence>
<dbReference type="Pfam" id="PF01262">
    <property type="entry name" value="AlaDh_PNT_C"/>
    <property type="match status" value="1"/>
</dbReference>
<evidence type="ECO:0000256" key="6">
    <source>
        <dbReference type="PIRSR" id="PIRSR000183-1"/>
    </source>
</evidence>
<feature type="binding site" evidence="8">
    <location>
        <position position="134"/>
    </location>
    <ligand>
        <name>NAD(+)</name>
        <dbReference type="ChEBI" id="CHEBI:57540"/>
    </ligand>
</feature>
<dbReference type="InterPro" id="IPR008141">
    <property type="entry name" value="Ala_DH"/>
</dbReference>
<dbReference type="SMART" id="SM01003">
    <property type="entry name" value="AlaDh_PNT_N"/>
    <property type="match status" value="1"/>
</dbReference>
<protein>
    <recommendedName>
        <fullName evidence="2 5">Alanine dehydrogenase</fullName>
        <ecNumber evidence="2 5">1.4.1.1</ecNumber>
    </recommendedName>
</protein>
<feature type="binding site" evidence="8">
    <location>
        <begin position="239"/>
        <end position="240"/>
    </location>
    <ligand>
        <name>NAD(+)</name>
        <dbReference type="ChEBI" id="CHEBI:57540"/>
    </ligand>
</feature>
<dbReference type="PROSITE" id="PS00837">
    <property type="entry name" value="ALADH_PNT_2"/>
    <property type="match status" value="1"/>
</dbReference>
<dbReference type="GO" id="GO:0042853">
    <property type="term" value="P:L-alanine catabolic process"/>
    <property type="evidence" value="ECO:0007669"/>
    <property type="project" value="InterPro"/>
</dbReference>
<dbReference type="CDD" id="cd05305">
    <property type="entry name" value="L-AlaDH"/>
    <property type="match status" value="1"/>
</dbReference>
<dbReference type="PIRSF" id="PIRSF000183">
    <property type="entry name" value="Alanine_dh"/>
    <property type="match status" value="1"/>
</dbReference>
<keyword evidence="12" id="KW-1185">Reference proteome</keyword>
<dbReference type="GO" id="GO:0000286">
    <property type="term" value="F:alanine dehydrogenase activity"/>
    <property type="evidence" value="ECO:0007669"/>
    <property type="project" value="UniProtKB-UniRule"/>
</dbReference>
<feature type="domain" description="Alanine dehydrogenase/pyridine nucleotide transhydrogenase NAD(H)-binding" evidence="9">
    <location>
        <begin position="149"/>
        <end position="297"/>
    </location>
</feature>
<feature type="domain" description="Alanine dehydrogenase/pyridine nucleotide transhydrogenase N-terminal" evidence="10">
    <location>
        <begin position="4"/>
        <end position="137"/>
    </location>
</feature>
<dbReference type="PANTHER" id="PTHR42795">
    <property type="entry name" value="ALANINE DEHYDROGENASE"/>
    <property type="match status" value="1"/>
</dbReference>
<evidence type="ECO:0000256" key="5">
    <source>
        <dbReference type="PIRNR" id="PIRNR000183"/>
    </source>
</evidence>
<gene>
    <name evidence="11" type="ORF">SAMN05444340_10791</name>
</gene>
<dbReference type="InterPro" id="IPR007886">
    <property type="entry name" value="AlaDH/PNT_N"/>
</dbReference>
<evidence type="ECO:0000256" key="1">
    <source>
        <dbReference type="ARBA" id="ARBA00005689"/>
    </source>
</evidence>
<dbReference type="OrthoDB" id="9804592at2"/>
<evidence type="ECO:0000259" key="10">
    <source>
        <dbReference type="SMART" id="SM01003"/>
    </source>
</evidence>
<evidence type="ECO:0000256" key="4">
    <source>
        <dbReference type="ARBA" id="ARBA00023027"/>
    </source>
</evidence>
<dbReference type="SUPFAM" id="SSF51735">
    <property type="entry name" value="NAD(P)-binding Rossmann-fold domains"/>
    <property type="match status" value="1"/>
</dbReference>
<dbReference type="EMBL" id="FNPF01000007">
    <property type="protein sequence ID" value="SDY40306.1"/>
    <property type="molecule type" value="Genomic_DNA"/>
</dbReference>
<dbReference type="Gene3D" id="3.40.50.720">
    <property type="entry name" value="NAD(P)-binding Rossmann-like Domain"/>
    <property type="match status" value="2"/>
</dbReference>
<dbReference type="RefSeq" id="WP_089883113.1">
    <property type="nucleotide sequence ID" value="NZ_FNPF01000007.1"/>
</dbReference>
<evidence type="ECO:0000313" key="12">
    <source>
        <dbReference type="Proteomes" id="UP000199286"/>
    </source>
</evidence>
<comment type="similarity">
    <text evidence="1 5">Belongs to the AlaDH/PNT family.</text>
</comment>
<dbReference type="GO" id="GO:0000166">
    <property type="term" value="F:nucleotide binding"/>
    <property type="evidence" value="ECO:0007669"/>
    <property type="project" value="UniProtKB-KW"/>
</dbReference>
<name>A0A1H3JK65_9RHOB</name>
<evidence type="ECO:0000256" key="8">
    <source>
        <dbReference type="PIRSR" id="PIRSR000183-3"/>
    </source>
</evidence>
<evidence type="ECO:0000256" key="3">
    <source>
        <dbReference type="ARBA" id="ARBA00023002"/>
    </source>
</evidence>
<keyword evidence="4 5" id="KW-0520">NAD</keyword>
<dbReference type="InterPro" id="IPR008143">
    <property type="entry name" value="Ala_DH/PNT_CS2"/>
</dbReference>
<dbReference type="InterPro" id="IPR007698">
    <property type="entry name" value="AlaDH/PNT_NAD(H)-bd"/>
</dbReference>
<dbReference type="Proteomes" id="UP000199286">
    <property type="component" value="Unassembled WGS sequence"/>
</dbReference>